<sequence>MNRERAQSLLGVTHNVTPQQLKKLYYKKALKCHPDKQGNTEEFLELKEAYEFLSNHTDPILPLLFDSSIHFVLSALDPQILLSLYTLLLDYKDMIPESVFVSIQKHIPPIIILEPTLNDLLQQHVYIYTHNGRKYSIPLWHHELIYDEFTVLCKPNVEMDEDNNVYLDVHADIRDIFLNGLFVEQISHQVEVSKLNIVPYQMYTTPSTIPKIQEDVYSAKECALFILRIHLV</sequence>
<dbReference type="Pfam" id="PF00226">
    <property type="entry name" value="DnaJ"/>
    <property type="match status" value="1"/>
</dbReference>
<reference evidence="2" key="1">
    <citation type="journal article" date="2020" name="Nature">
        <title>Giant virus diversity and host interactions through global metagenomics.</title>
        <authorList>
            <person name="Schulz F."/>
            <person name="Roux S."/>
            <person name="Paez-Espino D."/>
            <person name="Jungbluth S."/>
            <person name="Walsh D.A."/>
            <person name="Denef V.J."/>
            <person name="McMahon K.D."/>
            <person name="Konstantinidis K.T."/>
            <person name="Eloe-Fadrosh E.A."/>
            <person name="Kyrpides N.C."/>
            <person name="Woyke T."/>
        </authorList>
    </citation>
    <scope>NUCLEOTIDE SEQUENCE</scope>
    <source>
        <strain evidence="2">GVMAG-S-1035118-87</strain>
    </source>
</reference>
<dbReference type="InterPro" id="IPR001623">
    <property type="entry name" value="DnaJ_domain"/>
</dbReference>
<dbReference type="InterPro" id="IPR036869">
    <property type="entry name" value="J_dom_sf"/>
</dbReference>
<feature type="domain" description="J" evidence="1">
    <location>
        <begin position="5"/>
        <end position="58"/>
    </location>
</feature>
<organism evidence="2">
    <name type="scientific">viral metagenome</name>
    <dbReference type="NCBI Taxonomy" id="1070528"/>
    <lineage>
        <taxon>unclassified sequences</taxon>
        <taxon>metagenomes</taxon>
        <taxon>organismal metagenomes</taxon>
    </lineage>
</organism>
<evidence type="ECO:0000313" key="2">
    <source>
        <dbReference type="EMBL" id="QHS79012.1"/>
    </source>
</evidence>
<dbReference type="Gene3D" id="1.10.287.110">
    <property type="entry name" value="DnaJ domain"/>
    <property type="match status" value="1"/>
</dbReference>
<dbReference type="SUPFAM" id="SSF46565">
    <property type="entry name" value="Chaperone J-domain"/>
    <property type="match status" value="1"/>
</dbReference>
<accession>A0A6C0AH11</accession>
<dbReference type="PROSITE" id="PS50076">
    <property type="entry name" value="DNAJ_2"/>
    <property type="match status" value="1"/>
</dbReference>
<name>A0A6C0AH11_9ZZZZ</name>
<dbReference type="EMBL" id="MN740625">
    <property type="protein sequence ID" value="QHS79012.1"/>
    <property type="molecule type" value="Genomic_DNA"/>
</dbReference>
<protein>
    <recommendedName>
        <fullName evidence="1">J domain-containing protein</fullName>
    </recommendedName>
</protein>
<dbReference type="AlphaFoldDB" id="A0A6C0AH11"/>
<proteinExistence type="predicted"/>
<evidence type="ECO:0000259" key="1">
    <source>
        <dbReference type="PROSITE" id="PS50076"/>
    </source>
</evidence>
<dbReference type="SMART" id="SM00271">
    <property type="entry name" value="DnaJ"/>
    <property type="match status" value="1"/>
</dbReference>